<dbReference type="GeneID" id="30999857"/>
<dbReference type="PANTHER" id="PTHR34853">
    <property type="match status" value="1"/>
</dbReference>
<proteinExistence type="predicted"/>
<dbReference type="InterPro" id="IPR029058">
    <property type="entry name" value="AB_hydrolase_fold"/>
</dbReference>
<dbReference type="Gene3D" id="3.40.50.1820">
    <property type="entry name" value="alpha/beta hydrolase"/>
    <property type="match status" value="1"/>
</dbReference>
<dbReference type="OrthoDB" id="2373480at2759"/>
<organism evidence="2 3">
    <name type="scientific">Talaromyces atroroseus</name>
    <dbReference type="NCBI Taxonomy" id="1441469"/>
    <lineage>
        <taxon>Eukaryota</taxon>
        <taxon>Fungi</taxon>
        <taxon>Dikarya</taxon>
        <taxon>Ascomycota</taxon>
        <taxon>Pezizomycotina</taxon>
        <taxon>Eurotiomycetes</taxon>
        <taxon>Eurotiomycetidae</taxon>
        <taxon>Eurotiales</taxon>
        <taxon>Trichocomaceae</taxon>
        <taxon>Talaromyces</taxon>
        <taxon>Talaromyces sect. Trachyspermi</taxon>
    </lineage>
</organism>
<evidence type="ECO:0000313" key="2">
    <source>
        <dbReference type="EMBL" id="OKL64032.1"/>
    </source>
</evidence>
<dbReference type="RefSeq" id="XP_020124153.1">
    <property type="nucleotide sequence ID" value="XM_020259772.1"/>
</dbReference>
<accession>A0A225AQZ8</accession>
<reference evidence="2 3" key="1">
    <citation type="submission" date="2015-06" db="EMBL/GenBank/DDBJ databases">
        <title>Talaromyces atroroseus IBT 11181 draft genome.</title>
        <authorList>
            <person name="Rasmussen K.B."/>
            <person name="Rasmussen S."/>
            <person name="Petersen B."/>
            <person name="Sicheritz-Ponten T."/>
            <person name="Mortensen U.H."/>
            <person name="Thrane U."/>
        </authorList>
    </citation>
    <scope>NUCLEOTIDE SEQUENCE [LARGE SCALE GENOMIC DNA]</scope>
    <source>
        <strain evidence="2 3">IBT 11181</strain>
    </source>
</reference>
<gene>
    <name evidence="2" type="ORF">UA08_00102</name>
</gene>
<dbReference type="EMBL" id="LFMY01000001">
    <property type="protein sequence ID" value="OKL64032.1"/>
    <property type="molecule type" value="Genomic_DNA"/>
</dbReference>
<protein>
    <recommendedName>
        <fullName evidence="4">LIP-domain-containing protein</fullName>
    </recommendedName>
</protein>
<feature type="chain" id="PRO_5013166573" description="LIP-domain-containing protein" evidence="1">
    <location>
        <begin position="23"/>
        <end position="339"/>
    </location>
</feature>
<name>A0A225AQZ8_TALAT</name>
<evidence type="ECO:0000256" key="1">
    <source>
        <dbReference type="SAM" id="SignalP"/>
    </source>
</evidence>
<keyword evidence="1" id="KW-0732">Signal</keyword>
<dbReference type="InterPro" id="IPR005152">
    <property type="entry name" value="Lipase_secreted"/>
</dbReference>
<dbReference type="Pfam" id="PF03583">
    <property type="entry name" value="LIP"/>
    <property type="match status" value="1"/>
</dbReference>
<comment type="caution">
    <text evidence="2">The sequence shown here is derived from an EMBL/GenBank/DDBJ whole genome shotgun (WGS) entry which is preliminary data.</text>
</comment>
<dbReference type="AlphaFoldDB" id="A0A225AQZ8"/>
<feature type="signal peptide" evidence="1">
    <location>
        <begin position="1"/>
        <end position="22"/>
    </location>
</feature>
<evidence type="ECO:0000313" key="3">
    <source>
        <dbReference type="Proteomes" id="UP000214365"/>
    </source>
</evidence>
<dbReference type="PANTHER" id="PTHR34853:SF1">
    <property type="entry name" value="LIPASE 5"/>
    <property type="match status" value="1"/>
</dbReference>
<dbReference type="Proteomes" id="UP000214365">
    <property type="component" value="Unassembled WGS sequence"/>
</dbReference>
<evidence type="ECO:0008006" key="4">
    <source>
        <dbReference type="Google" id="ProtNLM"/>
    </source>
</evidence>
<dbReference type="GO" id="GO:0016042">
    <property type="term" value="P:lipid catabolic process"/>
    <property type="evidence" value="ECO:0007669"/>
    <property type="project" value="InterPro"/>
</dbReference>
<keyword evidence="3" id="KW-1185">Reference proteome</keyword>
<sequence length="339" mass="35805">MHLSSSILSTTLCLAASVSALAQKQSRASPGLPPSLDPWYTAPDNLFSYPAGSIIKVRPDPLNLYAAIGTNATSASYNILYRTSDSNQMPSFAVTTLFVPAFRSSKKKNSALLSYQIPYNSPSVDASPSWTLGSQYSSTFGDITAALQQGWYVSVTDFEGPNATFAVGVAEGHAVLDGVRAVTQSPLSPASLSAAAPPPPPPLTNKWSISMWGYSGGSIATEFAAELQSSYAPDIAIAGVAIGGLTTPLLNVVDSVNESPYACLIVLGLWGYANTYPVVESYLLSRLTPEVQASGNFTMGRNMSFEEAVEPYYDVDVYSYFIGGGNGRTWAAGHADVCV</sequence>
<dbReference type="GO" id="GO:0004806">
    <property type="term" value="F:triacylglycerol lipase activity"/>
    <property type="evidence" value="ECO:0007669"/>
    <property type="project" value="InterPro"/>
</dbReference>